<feature type="compositionally biased region" description="Acidic residues" evidence="1">
    <location>
        <begin position="695"/>
        <end position="708"/>
    </location>
</feature>
<feature type="compositionally biased region" description="Acidic residues" evidence="1">
    <location>
        <begin position="55"/>
        <end position="71"/>
    </location>
</feature>
<feature type="compositionally biased region" description="Basic and acidic residues" evidence="1">
    <location>
        <begin position="679"/>
        <end position="694"/>
    </location>
</feature>
<feature type="compositionally biased region" description="Basic and acidic residues" evidence="1">
    <location>
        <begin position="9"/>
        <end position="19"/>
    </location>
</feature>
<dbReference type="EMBL" id="CAJPDS010000026">
    <property type="protein sequence ID" value="CAF9920675.1"/>
    <property type="molecule type" value="Genomic_DNA"/>
</dbReference>
<evidence type="ECO:0000313" key="2">
    <source>
        <dbReference type="EMBL" id="CAF9920675.1"/>
    </source>
</evidence>
<dbReference type="GO" id="GO:1990112">
    <property type="term" value="C:RQC complex"/>
    <property type="evidence" value="ECO:0007669"/>
    <property type="project" value="TreeGrafter"/>
</dbReference>
<feature type="compositionally biased region" description="Acidic residues" evidence="1">
    <location>
        <begin position="27"/>
        <end position="38"/>
    </location>
</feature>
<dbReference type="OrthoDB" id="205993at2759"/>
<feature type="compositionally biased region" description="Basic residues" evidence="1">
    <location>
        <begin position="92"/>
        <end position="107"/>
    </location>
</feature>
<dbReference type="PANTHER" id="PTHR22684">
    <property type="entry name" value="NULP1-RELATED"/>
    <property type="match status" value="1"/>
</dbReference>
<evidence type="ECO:0000256" key="1">
    <source>
        <dbReference type="SAM" id="MobiDB-lite"/>
    </source>
</evidence>
<organism evidence="2 3">
    <name type="scientific">Heterodermia speciosa</name>
    <dbReference type="NCBI Taxonomy" id="116794"/>
    <lineage>
        <taxon>Eukaryota</taxon>
        <taxon>Fungi</taxon>
        <taxon>Dikarya</taxon>
        <taxon>Ascomycota</taxon>
        <taxon>Pezizomycotina</taxon>
        <taxon>Lecanoromycetes</taxon>
        <taxon>OSLEUM clade</taxon>
        <taxon>Lecanoromycetidae</taxon>
        <taxon>Caliciales</taxon>
        <taxon>Physciaceae</taxon>
        <taxon>Heterodermia</taxon>
    </lineage>
</organism>
<dbReference type="PANTHER" id="PTHR22684:SF0">
    <property type="entry name" value="RIBOSOME QUALITY CONTROL COMPLEX SUBUNIT TCF25"/>
    <property type="match status" value="1"/>
</dbReference>
<feature type="region of interest" description="Disordered" evidence="1">
    <location>
        <begin position="585"/>
        <end position="644"/>
    </location>
</feature>
<dbReference type="InterPro" id="IPR006994">
    <property type="entry name" value="TCF25/Rqc1"/>
</dbReference>
<dbReference type="Proteomes" id="UP000664521">
    <property type="component" value="Unassembled WGS sequence"/>
</dbReference>
<feature type="compositionally biased region" description="Basic and acidic residues" evidence="1">
    <location>
        <begin position="108"/>
        <end position="130"/>
    </location>
</feature>
<dbReference type="GO" id="GO:0072344">
    <property type="term" value="P:rescue of stalled ribosome"/>
    <property type="evidence" value="ECO:0007669"/>
    <property type="project" value="TreeGrafter"/>
</dbReference>
<proteinExistence type="predicted"/>
<dbReference type="Pfam" id="PF04910">
    <property type="entry name" value="Tcf25"/>
    <property type="match status" value="1"/>
</dbReference>
<name>A0A8H3IMG5_9LECA</name>
<feature type="compositionally biased region" description="Acidic residues" evidence="1">
    <location>
        <begin position="602"/>
        <end position="613"/>
    </location>
</feature>
<gene>
    <name evidence="2" type="ORF">HETSPECPRED_004331</name>
</gene>
<dbReference type="GO" id="GO:1990116">
    <property type="term" value="P:ribosome-associated ubiquitin-dependent protein catabolic process"/>
    <property type="evidence" value="ECO:0007669"/>
    <property type="project" value="TreeGrafter"/>
</dbReference>
<evidence type="ECO:0000313" key="3">
    <source>
        <dbReference type="Proteomes" id="UP000664521"/>
    </source>
</evidence>
<feature type="region of interest" description="Disordered" evidence="1">
    <location>
        <begin position="656"/>
        <end position="719"/>
    </location>
</feature>
<feature type="region of interest" description="Disordered" evidence="1">
    <location>
        <begin position="1"/>
        <end position="130"/>
    </location>
</feature>
<keyword evidence="3" id="KW-1185">Reference proteome</keyword>
<accession>A0A8H3IMG5</accession>
<reference evidence="2" key="1">
    <citation type="submission" date="2021-03" db="EMBL/GenBank/DDBJ databases">
        <authorList>
            <person name="Tagirdzhanova G."/>
        </authorList>
    </citation>
    <scope>NUCLEOTIDE SEQUENCE</scope>
</reference>
<protein>
    <submittedName>
        <fullName evidence="2">Uncharacterized protein</fullName>
    </submittedName>
</protein>
<dbReference type="AlphaFoldDB" id="A0A8H3IMG5"/>
<comment type="caution">
    <text evidence="2">The sequence shown here is derived from an EMBL/GenBank/DDBJ whole genome shotgun (WGS) entry which is preliminary data.</text>
</comment>
<sequence>MSSRTIRKLQREREQKKQLEQQNEALPEMEEEELDEPNIPEKKPVNAFDMLATGGDEDASAAEVDPSDEDEAQGKEKTSHESGSTPISTTPKPKHKSKRKKSKKAKAAKTEHEDKSTKANENDKGKVQKDEIDRALESLAIKSQDGSYAMSGSKPDESYNQLCRLLEVESKHLNALNEMKRLFGNITIEDESPQPTNPRGRGPTHLDLGGALSARYSPVSRGQGLAGLSLRRNVFMTGKEQWPKATSGGLGMELDRKDSDGTNHYRFVHNTAYQDVQRQFQSCVESLDPQRMIQMLQFNPYHISTILQVSEIAKQQGDHSVSGDLLERALFSFGRSVHSSFANALAEGKARLDFRRPENREFWLAAWRYIGNLGQRGTWRTTYEWAKLLLAMDPQNDPYGVTTIIDQLALCGGQFEHFLKLSSCPSIVKDAWISMLNTRISAALAEYKLKQADKSRASLRGTVQDFPWVFAQLFKELNIERIPTSIWGKEPRTEREKLESACYVHRAKDLWNTPDVISFLVEVVDTTKPSPNPRLSDKPITLNEARHVLLSGIPQLIALIPRSYTIMSSSSSDILPPVDSIDSYNPAPPIGRMPLSAYNDPFDSDNDTSDAEELAPPRRRPQTPPPNANTEDPADQDHDPASGRGIRGFFSRFLAWPNPNGEPRLQQHPGETENVEQGGHLDRTIDDLVRRATAEEDADDDDDQDYDSADSNGGRTYDEDANKRWLAGKGLLELKEFVEKHGTDIGTWVRDPLIEGEGRAITAEYTRRVMELSETNRRFILDYTLRQGAGQAARDLVGRFVEGRR</sequence>